<feature type="transmembrane region" description="Helical" evidence="1">
    <location>
        <begin position="335"/>
        <end position="356"/>
    </location>
</feature>
<feature type="transmembrane region" description="Helical" evidence="1">
    <location>
        <begin position="771"/>
        <end position="789"/>
    </location>
</feature>
<keyword evidence="3" id="KW-1185">Reference proteome</keyword>
<feature type="transmembrane region" description="Helical" evidence="1">
    <location>
        <begin position="713"/>
        <end position="735"/>
    </location>
</feature>
<feature type="transmembrane region" description="Helical" evidence="1">
    <location>
        <begin position="507"/>
        <end position="524"/>
    </location>
</feature>
<feature type="transmembrane region" description="Helical" evidence="1">
    <location>
        <begin position="742"/>
        <end position="759"/>
    </location>
</feature>
<feature type="transmembrane region" description="Helical" evidence="1">
    <location>
        <begin position="305"/>
        <end position="323"/>
    </location>
</feature>
<feature type="transmembrane region" description="Helical" evidence="1">
    <location>
        <begin position="637"/>
        <end position="655"/>
    </location>
</feature>
<feature type="transmembrane region" description="Helical" evidence="1">
    <location>
        <begin position="363"/>
        <end position="384"/>
    </location>
</feature>
<comment type="caution">
    <text evidence="2">The sequence shown here is derived from an EMBL/GenBank/DDBJ whole genome shotgun (WGS) entry which is preliminary data.</text>
</comment>
<feature type="transmembrane region" description="Helical" evidence="1">
    <location>
        <begin position="234"/>
        <end position="253"/>
    </location>
</feature>
<dbReference type="InterPro" id="IPR019286">
    <property type="entry name" value="DUF2339_TM"/>
</dbReference>
<feature type="transmembrane region" description="Helical" evidence="1">
    <location>
        <begin position="574"/>
        <end position="593"/>
    </location>
</feature>
<dbReference type="EMBL" id="JAULBC010000009">
    <property type="protein sequence ID" value="MEX6690541.1"/>
    <property type="molecule type" value="Genomic_DNA"/>
</dbReference>
<feature type="transmembrane region" description="Helical" evidence="1">
    <location>
        <begin position="207"/>
        <end position="227"/>
    </location>
</feature>
<evidence type="ECO:0000256" key="1">
    <source>
        <dbReference type="SAM" id="Phobius"/>
    </source>
</evidence>
<keyword evidence="1" id="KW-0812">Transmembrane</keyword>
<feature type="transmembrane region" description="Helical" evidence="1">
    <location>
        <begin position="446"/>
        <end position="462"/>
    </location>
</feature>
<protein>
    <submittedName>
        <fullName evidence="2">DUF2339 domain-containing protein</fullName>
    </submittedName>
</protein>
<dbReference type="Proteomes" id="UP001560573">
    <property type="component" value="Unassembled WGS sequence"/>
</dbReference>
<evidence type="ECO:0000313" key="2">
    <source>
        <dbReference type="EMBL" id="MEX6690541.1"/>
    </source>
</evidence>
<proteinExistence type="predicted"/>
<feature type="transmembrane region" description="Helical" evidence="1">
    <location>
        <begin position="676"/>
        <end position="701"/>
    </location>
</feature>
<name>A0ABV3ZN87_9BACT</name>
<keyword evidence="1" id="KW-0472">Membrane</keyword>
<evidence type="ECO:0000313" key="3">
    <source>
        <dbReference type="Proteomes" id="UP001560573"/>
    </source>
</evidence>
<accession>A0ABV3ZN87</accession>
<keyword evidence="1" id="KW-1133">Transmembrane helix</keyword>
<feature type="transmembrane region" description="Helical" evidence="1">
    <location>
        <begin position="177"/>
        <end position="195"/>
    </location>
</feature>
<feature type="transmembrane region" description="Helical" evidence="1">
    <location>
        <begin position="544"/>
        <end position="562"/>
    </location>
</feature>
<feature type="transmembrane region" description="Helical" evidence="1">
    <location>
        <begin position="469"/>
        <end position="487"/>
    </location>
</feature>
<feature type="transmembrane region" description="Helical" evidence="1">
    <location>
        <begin position="422"/>
        <end position="440"/>
    </location>
</feature>
<feature type="transmembrane region" description="Helical" evidence="1">
    <location>
        <begin position="396"/>
        <end position="413"/>
    </location>
</feature>
<dbReference type="Pfam" id="PF10101">
    <property type="entry name" value="DUF2339"/>
    <property type="match status" value="1"/>
</dbReference>
<organism evidence="2 3">
    <name type="scientific">Danxiaibacter flavus</name>
    <dbReference type="NCBI Taxonomy" id="3049108"/>
    <lineage>
        <taxon>Bacteria</taxon>
        <taxon>Pseudomonadati</taxon>
        <taxon>Bacteroidota</taxon>
        <taxon>Chitinophagia</taxon>
        <taxon>Chitinophagales</taxon>
        <taxon>Chitinophagaceae</taxon>
        <taxon>Danxiaibacter</taxon>
    </lineage>
</organism>
<gene>
    <name evidence="2" type="ORF">QTN47_23715</name>
</gene>
<dbReference type="RefSeq" id="WP_369331954.1">
    <property type="nucleotide sequence ID" value="NZ_JAULBC010000009.1"/>
</dbReference>
<feature type="transmembrane region" description="Helical" evidence="1">
    <location>
        <begin position="280"/>
        <end position="298"/>
    </location>
</feature>
<reference evidence="2 3" key="1">
    <citation type="submission" date="2023-07" db="EMBL/GenBank/DDBJ databases">
        <authorList>
            <person name="Lian W.-H."/>
        </authorList>
    </citation>
    <scope>NUCLEOTIDE SEQUENCE [LARGE SCALE GENOMIC DNA]</scope>
    <source>
        <strain evidence="2 3">SYSU DXS3180</strain>
    </source>
</reference>
<feature type="transmembrane region" description="Helical" evidence="1">
    <location>
        <begin position="148"/>
        <end position="165"/>
    </location>
</feature>
<dbReference type="PANTHER" id="PTHR38434:SF1">
    <property type="entry name" value="BLL2549 PROTEIN"/>
    <property type="match status" value="1"/>
</dbReference>
<dbReference type="PANTHER" id="PTHR38434">
    <property type="entry name" value="BLL2549 PROTEIN"/>
    <property type="match status" value="1"/>
</dbReference>
<feature type="transmembrane region" description="Helical" evidence="1">
    <location>
        <begin position="605"/>
        <end position="625"/>
    </location>
</feature>
<sequence>MEIFLLIVLLVMIGILLSKVSAQKDLTTDLKQHLRSLEKEIVQLKDKFVPAPAQDSNIPQTVQPETEATVPPSPVSIIEEPITPALTIIPEPVAEAESSVVDFPPVEWESAPAPRVHAAVQHAEERPGFFSNWLAKNPDIEKFIGENLINKIGIAILVLGIAFFVKYAIDQDWINEIGRVCIGLLCGGILIALAHKLSKNYRSFSSVLAGGGLAVFYFTIAFAFHQYHLFSQTVAFVIMVVITVFAVILSILYNRLELAVIATIGGFITPLLVSTGHGNYIVLFTYIAILNAGLIVLANYKQWRPLNFIAFFFTVILYAGWLINESSSTLPRVGAFIFASIFYCMFIVMTLIYHVAKKGRLHAFDFIMLLSINLAYYAAGMYLLAGKTSTSEYKGLFTAGLGLINLALSYAIFKRQNADRNFIYLLIGITLSFISLAAPVQLKGNYITLFWSAEIVVLYWLHQRSAIPLFKIASAIITVLTIISLVMDWMNVYGSGRIVPVITNKAFITGTVVASALFIVFLLLRKQIDTFYIRPVTNKTAQLFYVTAASIIVFLAGLFEVVDQYTQRYPDVSLTSIYVPLYIFAFAVVLYILFRRFNISTSNTLRIVVPGVLLFIYLFNIPGVYDLEKTSLTANQHKIHFVAHIISVVFLCLIINNLIRHISADQEPYKKSMRAITWVITLAIILVLSIEMQHLYVWLYYRGPGSIDVAERIFAKAGLSILLGISSFIIIWLGFRHHNKTLRVIALSIFGVTILKLFVNDLSNISPGGKIAAFILLGILLLSVSFMYQRLKKIILDDRPTENEV</sequence>